<sequence>MISFTLREMTGEDIPAVQLFLIQHLNEFFAADRPAPTPGQDVFNLQQQYIQQQRNVLLCAWSEKQELIATLAVCQYDDRIAELRGRYILTETAEICRCYVDKRYRRKGIGRQLLAFAETFCEQQRYNLLYLHTHHFLPGGYSFWRRNHFQVVMDMHDDWQLVHMERSRKSRMNKNIT</sequence>
<protein>
    <submittedName>
        <fullName evidence="5">Acetyltransferase (GNAT) family protein</fullName>
    </submittedName>
</protein>
<feature type="domain" description="N-acetyltransferase" evidence="3">
    <location>
        <begin position="4"/>
        <end position="169"/>
    </location>
</feature>
<name>A0A6N2UHN9_CITAM</name>
<gene>
    <name evidence="5" type="ORF">CALFYP1_03068</name>
    <name evidence="4" type="ORF">CITRO92_3836</name>
</gene>
<dbReference type="InterPro" id="IPR016181">
    <property type="entry name" value="Acyl_CoA_acyltransferase"/>
</dbReference>
<evidence type="ECO:0000256" key="1">
    <source>
        <dbReference type="ARBA" id="ARBA00022679"/>
    </source>
</evidence>
<dbReference type="SUPFAM" id="SSF55729">
    <property type="entry name" value="Acyl-CoA N-acyltransferases (Nat)"/>
    <property type="match status" value="1"/>
</dbReference>
<dbReference type="InterPro" id="IPR000182">
    <property type="entry name" value="GNAT_dom"/>
</dbReference>
<evidence type="ECO:0000313" key="6">
    <source>
        <dbReference type="Proteomes" id="UP000245995"/>
    </source>
</evidence>
<dbReference type="PROSITE" id="PS51186">
    <property type="entry name" value="GNAT"/>
    <property type="match status" value="1"/>
</dbReference>
<keyword evidence="1 5" id="KW-0808">Transferase</keyword>
<dbReference type="PANTHER" id="PTHR43877">
    <property type="entry name" value="AMINOALKYLPHOSPHONATE N-ACETYLTRANSFERASE-RELATED-RELATED"/>
    <property type="match status" value="1"/>
</dbReference>
<proteinExistence type="predicted"/>
<dbReference type="InterPro" id="IPR050832">
    <property type="entry name" value="Bact_Acetyltransf"/>
</dbReference>
<dbReference type="Pfam" id="PF00583">
    <property type="entry name" value="Acetyltransf_1"/>
    <property type="match status" value="1"/>
</dbReference>
<dbReference type="GO" id="GO:0016747">
    <property type="term" value="F:acyltransferase activity, transferring groups other than amino-acyl groups"/>
    <property type="evidence" value="ECO:0007669"/>
    <property type="project" value="InterPro"/>
</dbReference>
<reference evidence="5" key="2">
    <citation type="submission" date="2019-11" db="EMBL/GenBank/DDBJ databases">
        <authorList>
            <person name="Feng L."/>
        </authorList>
    </citation>
    <scope>NUCLEOTIDE SEQUENCE</scope>
    <source>
        <strain evidence="5">CAmalonaticusLFYP1</strain>
    </source>
</reference>
<accession>A0A6N2UHN9</accession>
<evidence type="ECO:0000313" key="4">
    <source>
        <dbReference type="EMBL" id="SBA09782.1"/>
    </source>
</evidence>
<evidence type="ECO:0000256" key="2">
    <source>
        <dbReference type="ARBA" id="ARBA00023315"/>
    </source>
</evidence>
<keyword evidence="2" id="KW-0012">Acyltransferase</keyword>
<evidence type="ECO:0000313" key="5">
    <source>
        <dbReference type="EMBL" id="VYT17139.1"/>
    </source>
</evidence>
<dbReference type="EMBL" id="LT556085">
    <property type="protein sequence ID" value="SBA09782.1"/>
    <property type="molecule type" value="Genomic_DNA"/>
</dbReference>
<dbReference type="PANTHER" id="PTHR43877:SF2">
    <property type="entry name" value="AMINOALKYLPHOSPHONATE N-ACETYLTRANSFERASE-RELATED"/>
    <property type="match status" value="1"/>
</dbReference>
<dbReference type="AlphaFoldDB" id="A0A6N2UHN9"/>
<dbReference type="Proteomes" id="UP000245995">
    <property type="component" value="Chromosome CITRO92"/>
</dbReference>
<dbReference type="Gene3D" id="3.40.630.30">
    <property type="match status" value="1"/>
</dbReference>
<reference evidence="4 6" key="1">
    <citation type="submission" date="2016-04" db="EMBL/GenBank/DDBJ databases">
        <authorList>
            <person name="Regsiter A."/>
            <person name="William W."/>
        </authorList>
    </citation>
    <scope>NUCLEOTIDE SEQUENCE [LARGE SCALE GENOMIC DNA]</scope>
    <source>
        <strain evidence="4 6">92</strain>
    </source>
</reference>
<evidence type="ECO:0000259" key="3">
    <source>
        <dbReference type="PROSITE" id="PS51186"/>
    </source>
</evidence>
<organism evidence="5">
    <name type="scientific">Citrobacter amalonaticus</name>
    <dbReference type="NCBI Taxonomy" id="35703"/>
    <lineage>
        <taxon>Bacteria</taxon>
        <taxon>Pseudomonadati</taxon>
        <taxon>Pseudomonadota</taxon>
        <taxon>Gammaproteobacteria</taxon>
        <taxon>Enterobacterales</taxon>
        <taxon>Enterobacteriaceae</taxon>
        <taxon>Citrobacter</taxon>
    </lineage>
</organism>
<dbReference type="CDD" id="cd04301">
    <property type="entry name" value="NAT_SF"/>
    <property type="match status" value="1"/>
</dbReference>
<dbReference type="EMBL" id="CACRTI010000004">
    <property type="protein sequence ID" value="VYT17139.1"/>
    <property type="molecule type" value="Genomic_DNA"/>
</dbReference>